<dbReference type="SUPFAM" id="SSF53474">
    <property type="entry name" value="alpha/beta-Hydrolases"/>
    <property type="match status" value="1"/>
</dbReference>
<dbReference type="STRING" id="641691.SAMN05421636_10793"/>
<organism evidence="2 3">
    <name type="scientific">Pricia antarctica</name>
    <dbReference type="NCBI Taxonomy" id="641691"/>
    <lineage>
        <taxon>Bacteria</taxon>
        <taxon>Pseudomonadati</taxon>
        <taxon>Bacteroidota</taxon>
        <taxon>Flavobacteriia</taxon>
        <taxon>Flavobacteriales</taxon>
        <taxon>Flavobacteriaceae</taxon>
        <taxon>Pricia</taxon>
    </lineage>
</organism>
<evidence type="ECO:0000259" key="1">
    <source>
        <dbReference type="Pfam" id="PF03959"/>
    </source>
</evidence>
<proteinExistence type="predicted"/>
<feature type="domain" description="Serine hydrolase" evidence="1">
    <location>
        <begin position="71"/>
        <end position="205"/>
    </location>
</feature>
<accession>A0A1G7FF33</accession>
<protein>
    <submittedName>
        <fullName evidence="2">Predicted esterase</fullName>
    </submittedName>
</protein>
<dbReference type="Proteomes" id="UP000199109">
    <property type="component" value="Unassembled WGS sequence"/>
</dbReference>
<dbReference type="InterPro" id="IPR029058">
    <property type="entry name" value="AB_hydrolase_fold"/>
</dbReference>
<dbReference type="Pfam" id="PF03959">
    <property type="entry name" value="FSH1"/>
    <property type="match status" value="1"/>
</dbReference>
<gene>
    <name evidence="2" type="ORF">SAMN05421636_10793</name>
</gene>
<dbReference type="EMBL" id="FNAO01000007">
    <property type="protein sequence ID" value="SDE74500.1"/>
    <property type="molecule type" value="Genomic_DNA"/>
</dbReference>
<dbReference type="AlphaFoldDB" id="A0A1G7FF33"/>
<dbReference type="OrthoDB" id="595091at2"/>
<sequence length="215" mass="24431">MTPSENTLTYTSTNSYTTLNRLSESTKNVWIVLHGLGYLSRYFIRHFDGLPADENYIIAPQAPSKYYLNTSFTRVGASWLTKEDTQRETENLMAYLDGVLDAEKLPENCNLIVLGFSQGVSIASRWVAQRKIECNQLVLYAGGIPDELQSSDFDFLFKKDAKVTVIVGVNDEYVTEERRKTESEKILQLFDGKAEEILFKGGHEVKGDLIRNLIR</sequence>
<reference evidence="2 3" key="1">
    <citation type="submission" date="2016-10" db="EMBL/GenBank/DDBJ databases">
        <authorList>
            <person name="de Groot N.N."/>
        </authorList>
    </citation>
    <scope>NUCLEOTIDE SEQUENCE [LARGE SCALE GENOMIC DNA]</scope>
    <source>
        <strain evidence="2 3">DSM 23421</strain>
    </source>
</reference>
<dbReference type="InterPro" id="IPR005645">
    <property type="entry name" value="FSH-like_dom"/>
</dbReference>
<evidence type="ECO:0000313" key="3">
    <source>
        <dbReference type="Proteomes" id="UP000199109"/>
    </source>
</evidence>
<keyword evidence="3" id="KW-1185">Reference proteome</keyword>
<dbReference type="Gene3D" id="3.40.50.1820">
    <property type="entry name" value="alpha/beta hydrolase"/>
    <property type="match status" value="1"/>
</dbReference>
<dbReference type="RefSeq" id="WP_091870183.1">
    <property type="nucleotide sequence ID" value="NZ_FNAO01000007.1"/>
</dbReference>
<name>A0A1G7FF33_9FLAO</name>
<evidence type="ECO:0000313" key="2">
    <source>
        <dbReference type="EMBL" id="SDE74500.1"/>
    </source>
</evidence>